<evidence type="ECO:0000313" key="5">
    <source>
        <dbReference type="EMBL" id="QPD05745.1"/>
    </source>
</evidence>
<evidence type="ECO:0000259" key="4">
    <source>
        <dbReference type="PROSITE" id="PS50109"/>
    </source>
</evidence>
<organism evidence="5 6">
    <name type="scientific">Candidatus Nitrospira kreftii</name>
    <dbReference type="NCBI Taxonomy" id="2652173"/>
    <lineage>
        <taxon>Bacteria</taxon>
        <taxon>Pseudomonadati</taxon>
        <taxon>Nitrospirota</taxon>
        <taxon>Nitrospiria</taxon>
        <taxon>Nitrospirales</taxon>
        <taxon>Nitrospiraceae</taxon>
        <taxon>Nitrospira</taxon>
    </lineage>
</organism>
<dbReference type="InterPro" id="IPR003594">
    <property type="entry name" value="HATPase_dom"/>
</dbReference>
<dbReference type="AlphaFoldDB" id="A0A7S8J1I5"/>
<dbReference type="InterPro" id="IPR036890">
    <property type="entry name" value="HATPase_C_sf"/>
</dbReference>
<dbReference type="Pfam" id="PF07730">
    <property type="entry name" value="HisKA_3"/>
    <property type="match status" value="1"/>
</dbReference>
<evidence type="ECO:0000256" key="3">
    <source>
        <dbReference type="ARBA" id="ARBA00023012"/>
    </source>
</evidence>
<dbReference type="Gene3D" id="1.20.5.1930">
    <property type="match status" value="1"/>
</dbReference>
<dbReference type="InterPro" id="IPR005467">
    <property type="entry name" value="His_kinase_dom"/>
</dbReference>
<dbReference type="SMART" id="SM00387">
    <property type="entry name" value="HATPase_c"/>
    <property type="match status" value="1"/>
</dbReference>
<evidence type="ECO:0000256" key="2">
    <source>
        <dbReference type="ARBA" id="ARBA00022777"/>
    </source>
</evidence>
<evidence type="ECO:0000256" key="1">
    <source>
        <dbReference type="ARBA" id="ARBA00022679"/>
    </source>
</evidence>
<name>A0A7S8J1I5_9BACT</name>
<dbReference type="InterPro" id="IPR011712">
    <property type="entry name" value="Sig_transdc_His_kin_sub3_dim/P"/>
</dbReference>
<dbReference type="Proteomes" id="UP000593737">
    <property type="component" value="Chromosome"/>
</dbReference>
<dbReference type="GO" id="GO:0000155">
    <property type="term" value="F:phosphorelay sensor kinase activity"/>
    <property type="evidence" value="ECO:0007669"/>
    <property type="project" value="InterPro"/>
</dbReference>
<dbReference type="KEGG" id="nkf:Nkreftii_003519"/>
<dbReference type="GO" id="GO:0046983">
    <property type="term" value="F:protein dimerization activity"/>
    <property type="evidence" value="ECO:0007669"/>
    <property type="project" value="InterPro"/>
</dbReference>
<evidence type="ECO:0000313" key="6">
    <source>
        <dbReference type="Proteomes" id="UP000593737"/>
    </source>
</evidence>
<dbReference type="PANTHER" id="PTHR24421">
    <property type="entry name" value="NITRATE/NITRITE SENSOR PROTEIN NARX-RELATED"/>
    <property type="match status" value="1"/>
</dbReference>
<reference evidence="5 6" key="1">
    <citation type="journal article" date="2020" name="ISME J.">
        <title>Enrichment and physiological characterization of a novel comammox Nitrospira indicates ammonium inhibition of complete nitrification.</title>
        <authorList>
            <person name="Sakoula D."/>
            <person name="Koch H."/>
            <person name="Frank J."/>
            <person name="Jetten M.S.M."/>
            <person name="van Kessel M.A.H.J."/>
            <person name="Lucker S."/>
        </authorList>
    </citation>
    <scope>NUCLEOTIDE SEQUENCE [LARGE SCALE GENOMIC DNA]</scope>
    <source>
        <strain evidence="5">Comreactor17</strain>
    </source>
</reference>
<keyword evidence="3" id="KW-0902">Two-component regulatory system</keyword>
<gene>
    <name evidence="5" type="ORF">Nkreftii_003519</name>
</gene>
<keyword evidence="1" id="KW-0808">Transferase</keyword>
<proteinExistence type="predicted"/>
<accession>A0A7S8J1I5</accession>
<dbReference type="PROSITE" id="PS50109">
    <property type="entry name" value="HIS_KIN"/>
    <property type="match status" value="1"/>
</dbReference>
<keyword evidence="2" id="KW-0418">Kinase</keyword>
<dbReference type="InterPro" id="IPR050482">
    <property type="entry name" value="Sensor_HK_TwoCompSys"/>
</dbReference>
<feature type="domain" description="Histidine kinase" evidence="4">
    <location>
        <begin position="117"/>
        <end position="269"/>
    </location>
</feature>
<dbReference type="Pfam" id="PF02518">
    <property type="entry name" value="HATPase_c"/>
    <property type="match status" value="1"/>
</dbReference>
<protein>
    <recommendedName>
        <fullName evidence="4">Histidine kinase domain-containing protein</fullName>
    </recommendedName>
</protein>
<dbReference type="GO" id="GO:0016020">
    <property type="term" value="C:membrane"/>
    <property type="evidence" value="ECO:0007669"/>
    <property type="project" value="InterPro"/>
</dbReference>
<dbReference type="CDD" id="cd16917">
    <property type="entry name" value="HATPase_UhpB-NarQ-NarX-like"/>
    <property type="match status" value="1"/>
</dbReference>
<dbReference type="SUPFAM" id="SSF55874">
    <property type="entry name" value="ATPase domain of HSP90 chaperone/DNA topoisomerase II/histidine kinase"/>
    <property type="match status" value="1"/>
</dbReference>
<dbReference type="EMBL" id="CP047423">
    <property type="protein sequence ID" value="QPD05745.1"/>
    <property type="molecule type" value="Genomic_DNA"/>
</dbReference>
<sequence>MQKEDTNVTEGKVRFQLLDGGLRSMSALSLSQSVRPVKESFHTYGLEPCAGELTTAFKATEQRLHELLEDRSRIGRDLHDCVLQSLYAVGLGIETNHKIRQNNNQEDKVSDGQLISQINQLILEVRSMIRELESGTVQEFDLISELNTLRTTYEQTGQLRVKLDLQRTALEVLTNEEEREILNIAREALSNCARHAHASCATISVRMRDTRIRVTIQDNGVGFSTAVGQPRGYGLTNMEARAKKLGGSLRVQSKPGGGTHVTAEFSLEPILTSV</sequence>
<dbReference type="Gene3D" id="3.30.565.10">
    <property type="entry name" value="Histidine kinase-like ATPase, C-terminal domain"/>
    <property type="match status" value="1"/>
</dbReference>